<feature type="transmembrane region" description="Helical" evidence="6">
    <location>
        <begin position="12"/>
        <end position="31"/>
    </location>
</feature>
<feature type="transmembrane region" description="Helical" evidence="6">
    <location>
        <begin position="324"/>
        <end position="341"/>
    </location>
</feature>
<dbReference type="OrthoDB" id="508337at2"/>
<keyword evidence="8" id="KW-1185">Reference proteome</keyword>
<feature type="transmembrane region" description="Helical" evidence="6">
    <location>
        <begin position="95"/>
        <end position="115"/>
    </location>
</feature>
<evidence type="ECO:0000256" key="4">
    <source>
        <dbReference type="ARBA" id="ARBA00022989"/>
    </source>
</evidence>
<sequence>MFKALLATGRISNLPTVWSNVLVAFVIIFGLNPERKDLVTVTHTLDMWLPLLITCIAASLLYVGGCFLGDAIDAKFDEQHKPDRPIPSGVLSRKGVFTGAIAMLALGSVIPFIITHGLIPAEQRAESWLHLLAIPLLVAAIVLYSWLHKKSPWYGLPLIGACRFCLVIFGGAMAASCIDQEASFIPNSGWHPLTEMLDGILVTFAATVAAYTICFASVARSESSPKPITWRKVLIPTMLILPLWMLIPAMFESDFWEKLPQAAELLLHVETLPIILVALANYLIWNTCSFIKLKPNKGAFVSMSLAGFCLLDAFFIALSGWENFFIVLGLFLLALLLQRWAPAT</sequence>
<dbReference type="STRING" id="1123071.SAMN02745181_2470"/>
<comment type="subcellular location">
    <subcellularLocation>
        <location evidence="1">Membrane</location>
        <topology evidence="1">Multi-pass membrane protein</topology>
    </subcellularLocation>
</comment>
<keyword evidence="4 6" id="KW-1133">Transmembrane helix</keyword>
<proteinExistence type="predicted"/>
<keyword evidence="2" id="KW-1003">Cell membrane</keyword>
<evidence type="ECO:0000256" key="2">
    <source>
        <dbReference type="ARBA" id="ARBA00022475"/>
    </source>
</evidence>
<dbReference type="Gene3D" id="1.10.357.140">
    <property type="entry name" value="UbiA prenyltransferase"/>
    <property type="match status" value="1"/>
</dbReference>
<reference evidence="7 8" key="1">
    <citation type="submission" date="2016-11" db="EMBL/GenBank/DDBJ databases">
        <authorList>
            <person name="Jaros S."/>
            <person name="Januszkiewicz K."/>
            <person name="Wedrychowicz H."/>
        </authorList>
    </citation>
    <scope>NUCLEOTIDE SEQUENCE [LARGE SCALE GENOMIC DNA]</scope>
    <source>
        <strain evidence="7 8">DSM 18772</strain>
    </source>
</reference>
<evidence type="ECO:0000256" key="3">
    <source>
        <dbReference type="ARBA" id="ARBA00022692"/>
    </source>
</evidence>
<evidence type="ECO:0000256" key="6">
    <source>
        <dbReference type="SAM" id="Phobius"/>
    </source>
</evidence>
<keyword evidence="3 6" id="KW-0812">Transmembrane</keyword>
<dbReference type="InterPro" id="IPR000537">
    <property type="entry name" value="UbiA_prenyltransferase"/>
</dbReference>
<dbReference type="GO" id="GO:0016020">
    <property type="term" value="C:membrane"/>
    <property type="evidence" value="ECO:0007669"/>
    <property type="project" value="UniProtKB-SubCell"/>
</dbReference>
<dbReference type="GO" id="GO:0016765">
    <property type="term" value="F:transferase activity, transferring alkyl or aryl (other than methyl) groups"/>
    <property type="evidence" value="ECO:0007669"/>
    <property type="project" value="InterPro"/>
</dbReference>
<dbReference type="EMBL" id="FQYR01000004">
    <property type="protein sequence ID" value="SHJ73357.1"/>
    <property type="molecule type" value="Genomic_DNA"/>
</dbReference>
<evidence type="ECO:0000313" key="7">
    <source>
        <dbReference type="EMBL" id="SHJ73357.1"/>
    </source>
</evidence>
<keyword evidence="5 6" id="KW-0472">Membrane</keyword>
<organism evidence="7 8">
    <name type="scientific">Rubritalea squalenifaciens DSM 18772</name>
    <dbReference type="NCBI Taxonomy" id="1123071"/>
    <lineage>
        <taxon>Bacteria</taxon>
        <taxon>Pseudomonadati</taxon>
        <taxon>Verrucomicrobiota</taxon>
        <taxon>Verrucomicrobiia</taxon>
        <taxon>Verrucomicrobiales</taxon>
        <taxon>Rubritaleaceae</taxon>
        <taxon>Rubritalea</taxon>
    </lineage>
</organism>
<feature type="transmembrane region" description="Helical" evidence="6">
    <location>
        <begin position="127"/>
        <end position="147"/>
    </location>
</feature>
<accession>A0A1M6LQ79</accession>
<feature type="transmembrane region" description="Helical" evidence="6">
    <location>
        <begin position="298"/>
        <end position="318"/>
    </location>
</feature>
<feature type="transmembrane region" description="Helical" evidence="6">
    <location>
        <begin position="233"/>
        <end position="251"/>
    </location>
</feature>
<name>A0A1M6LQ79_9BACT</name>
<feature type="transmembrane region" description="Helical" evidence="6">
    <location>
        <begin position="51"/>
        <end position="74"/>
    </location>
</feature>
<feature type="transmembrane region" description="Helical" evidence="6">
    <location>
        <begin position="154"/>
        <end position="176"/>
    </location>
</feature>
<feature type="transmembrane region" description="Helical" evidence="6">
    <location>
        <begin position="196"/>
        <end position="221"/>
    </location>
</feature>
<evidence type="ECO:0000256" key="1">
    <source>
        <dbReference type="ARBA" id="ARBA00004141"/>
    </source>
</evidence>
<dbReference type="AlphaFoldDB" id="A0A1M6LQ79"/>
<dbReference type="RefSeq" id="WP_143184056.1">
    <property type="nucleotide sequence ID" value="NZ_FQYR01000004.1"/>
</dbReference>
<protein>
    <submittedName>
        <fullName evidence="7">UbiA prenyltransferase family protein</fullName>
    </submittedName>
</protein>
<dbReference type="InterPro" id="IPR044878">
    <property type="entry name" value="UbiA_sf"/>
</dbReference>
<dbReference type="InParanoid" id="A0A1M6LQ79"/>
<feature type="transmembrane region" description="Helical" evidence="6">
    <location>
        <begin position="271"/>
        <end position="291"/>
    </location>
</feature>
<evidence type="ECO:0000313" key="8">
    <source>
        <dbReference type="Proteomes" id="UP000184510"/>
    </source>
</evidence>
<dbReference type="Pfam" id="PF01040">
    <property type="entry name" value="UbiA"/>
    <property type="match status" value="1"/>
</dbReference>
<gene>
    <name evidence="7" type="ORF">SAMN02745181_2470</name>
</gene>
<dbReference type="Proteomes" id="UP000184510">
    <property type="component" value="Unassembled WGS sequence"/>
</dbReference>
<keyword evidence="7" id="KW-0808">Transferase</keyword>
<evidence type="ECO:0000256" key="5">
    <source>
        <dbReference type="ARBA" id="ARBA00023136"/>
    </source>
</evidence>